<dbReference type="EMBL" id="QPKB01000003">
    <property type="protein sequence ID" value="RWR78824.1"/>
    <property type="molecule type" value="Genomic_DNA"/>
</dbReference>
<evidence type="ECO:0000313" key="2">
    <source>
        <dbReference type="EMBL" id="RWR78824.1"/>
    </source>
</evidence>
<feature type="domain" description="DUF2828" evidence="1">
    <location>
        <begin position="17"/>
        <end position="51"/>
    </location>
</feature>
<dbReference type="OrthoDB" id="1934832at2759"/>
<keyword evidence="3" id="KW-1185">Reference proteome</keyword>
<organism evidence="2 3">
    <name type="scientific">Cinnamomum micranthum f. kanehirae</name>
    <dbReference type="NCBI Taxonomy" id="337451"/>
    <lineage>
        <taxon>Eukaryota</taxon>
        <taxon>Viridiplantae</taxon>
        <taxon>Streptophyta</taxon>
        <taxon>Embryophyta</taxon>
        <taxon>Tracheophyta</taxon>
        <taxon>Spermatophyta</taxon>
        <taxon>Magnoliopsida</taxon>
        <taxon>Magnoliidae</taxon>
        <taxon>Laurales</taxon>
        <taxon>Lauraceae</taxon>
        <taxon>Cinnamomum</taxon>
    </lineage>
</organism>
<accession>A0A443NJX9</accession>
<dbReference type="Proteomes" id="UP000283530">
    <property type="component" value="Unassembled WGS sequence"/>
</dbReference>
<reference evidence="2 3" key="1">
    <citation type="journal article" date="2019" name="Nat. Plants">
        <title>Stout camphor tree genome fills gaps in understanding of flowering plant genome evolution.</title>
        <authorList>
            <person name="Chaw S.M."/>
            <person name="Liu Y.C."/>
            <person name="Wu Y.W."/>
            <person name="Wang H.Y."/>
            <person name="Lin C.I."/>
            <person name="Wu C.S."/>
            <person name="Ke H.M."/>
            <person name="Chang L.Y."/>
            <person name="Hsu C.Y."/>
            <person name="Yang H.T."/>
            <person name="Sudianto E."/>
            <person name="Hsu M.H."/>
            <person name="Wu K.P."/>
            <person name="Wang L.N."/>
            <person name="Leebens-Mack J.H."/>
            <person name="Tsai I.J."/>
        </authorList>
    </citation>
    <scope>NUCLEOTIDE SEQUENCE [LARGE SCALE GENOMIC DNA]</scope>
    <source>
        <strain evidence="3">cv. Chaw 1501</strain>
        <tissue evidence="2">Young leaves</tissue>
    </source>
</reference>
<evidence type="ECO:0000259" key="1">
    <source>
        <dbReference type="Pfam" id="PF11443"/>
    </source>
</evidence>
<protein>
    <recommendedName>
        <fullName evidence="1">DUF2828 domain-containing protein</fullName>
    </recommendedName>
</protein>
<proteinExistence type="predicted"/>
<comment type="caution">
    <text evidence="2">The sequence shown here is derived from an EMBL/GenBank/DDBJ whole genome shotgun (WGS) entry which is preliminary data.</text>
</comment>
<name>A0A443NJX9_9MAGN</name>
<evidence type="ECO:0000313" key="3">
    <source>
        <dbReference type="Proteomes" id="UP000283530"/>
    </source>
</evidence>
<gene>
    <name evidence="2" type="ORF">CKAN_00737600</name>
</gene>
<dbReference type="InterPro" id="IPR058580">
    <property type="entry name" value="DUF2828"/>
</dbReference>
<dbReference type="Pfam" id="PF11443">
    <property type="entry name" value="DUF2828"/>
    <property type="match status" value="1"/>
</dbReference>
<dbReference type="AlphaFoldDB" id="A0A443NJX9"/>
<sequence>MAALFDNLMKDPPMGLTENFSPTFLSSGNPCLDFFFHVMPYTPPERVTELLGLLGSTTLSPPSSSSAS</sequence>